<keyword evidence="4" id="KW-1185">Reference proteome</keyword>
<evidence type="ECO:0000256" key="2">
    <source>
        <dbReference type="SAM" id="SignalP"/>
    </source>
</evidence>
<feature type="coiled-coil region" evidence="1">
    <location>
        <begin position="88"/>
        <end position="118"/>
    </location>
</feature>
<protein>
    <submittedName>
        <fullName evidence="3">Uncharacterized protein</fullName>
    </submittedName>
</protein>
<organism evidence="3 4">
    <name type="scientific">Daphnia sinensis</name>
    <dbReference type="NCBI Taxonomy" id="1820382"/>
    <lineage>
        <taxon>Eukaryota</taxon>
        <taxon>Metazoa</taxon>
        <taxon>Ecdysozoa</taxon>
        <taxon>Arthropoda</taxon>
        <taxon>Crustacea</taxon>
        <taxon>Branchiopoda</taxon>
        <taxon>Diplostraca</taxon>
        <taxon>Cladocera</taxon>
        <taxon>Anomopoda</taxon>
        <taxon>Daphniidae</taxon>
        <taxon>Daphnia</taxon>
        <taxon>Daphnia similis group</taxon>
    </lineage>
</organism>
<dbReference type="Proteomes" id="UP000820818">
    <property type="component" value="Linkage Group LG5"/>
</dbReference>
<keyword evidence="2" id="KW-0732">Signal</keyword>
<keyword evidence="1" id="KW-0175">Coiled coil</keyword>
<feature type="signal peptide" evidence="2">
    <location>
        <begin position="1"/>
        <end position="23"/>
    </location>
</feature>
<dbReference type="EMBL" id="WJBH02000005">
    <property type="protein sequence ID" value="KAI9559092.1"/>
    <property type="molecule type" value="Genomic_DNA"/>
</dbReference>
<sequence>MSSQTCKIFWVLCLLANAFECWANGEAHCDCKRLDEMVDAHTKRLSALVSYERKTERLMEFQKKLTISNYEEHNRDVTQKLKDIDDFIAEVKIRTKKLEDELAEYRNITQKLDSWIEESNTTIADVVKSTLQSTTFASDVEMIRTTPKPTGVEALPERIRLRQTPEQTIFEQMKLMMANLTTEMAVIRNYRLPRLESKVAVIEARLPVN</sequence>
<reference evidence="3 4" key="1">
    <citation type="submission" date="2022-05" db="EMBL/GenBank/DDBJ databases">
        <title>A multi-omics perspective on studying reproductive biology in Daphnia sinensis.</title>
        <authorList>
            <person name="Jia J."/>
        </authorList>
    </citation>
    <scope>NUCLEOTIDE SEQUENCE [LARGE SCALE GENOMIC DNA]</scope>
    <source>
        <strain evidence="3 4">WSL</strain>
    </source>
</reference>
<evidence type="ECO:0000313" key="4">
    <source>
        <dbReference type="Proteomes" id="UP000820818"/>
    </source>
</evidence>
<gene>
    <name evidence="3" type="ORF">GHT06_015881</name>
</gene>
<accession>A0AAD5KRS4</accession>
<name>A0AAD5KRS4_9CRUS</name>
<evidence type="ECO:0000313" key="3">
    <source>
        <dbReference type="EMBL" id="KAI9559092.1"/>
    </source>
</evidence>
<evidence type="ECO:0000256" key="1">
    <source>
        <dbReference type="SAM" id="Coils"/>
    </source>
</evidence>
<dbReference type="AlphaFoldDB" id="A0AAD5KRS4"/>
<comment type="caution">
    <text evidence="3">The sequence shown here is derived from an EMBL/GenBank/DDBJ whole genome shotgun (WGS) entry which is preliminary data.</text>
</comment>
<feature type="chain" id="PRO_5042219561" evidence="2">
    <location>
        <begin position="24"/>
        <end position="209"/>
    </location>
</feature>
<proteinExistence type="predicted"/>